<evidence type="ECO:0000313" key="1">
    <source>
        <dbReference type="EMBL" id="KAF4408446.1"/>
    </source>
</evidence>
<reference evidence="1 2" key="1">
    <citation type="submission" date="2019-10" db="EMBL/GenBank/DDBJ databases">
        <title>Streptomyces tenebrisbrunneis sp.nov., an endogenous actinomycete isolated from of Lycium ruthenicum.</title>
        <authorList>
            <person name="Ma L."/>
        </authorList>
    </citation>
    <scope>NUCLEOTIDE SEQUENCE [LARGE SCALE GENOMIC DNA]</scope>
    <source>
        <strain evidence="1 2">TRM 66187</strain>
    </source>
</reference>
<accession>A0ABQ7FHG5</accession>
<dbReference type="EMBL" id="WHPN01000272">
    <property type="protein sequence ID" value="KAF4408446.1"/>
    <property type="molecule type" value="Genomic_DNA"/>
</dbReference>
<dbReference type="CDD" id="cd21631">
    <property type="entry name" value="RHH_CopG_NikR-like"/>
    <property type="match status" value="1"/>
</dbReference>
<proteinExistence type="predicted"/>
<protein>
    <recommendedName>
        <fullName evidence="3">Ribbon-helix-helix protein CopG domain-containing protein</fullName>
    </recommendedName>
</protein>
<evidence type="ECO:0008006" key="3">
    <source>
        <dbReference type="Google" id="ProtNLM"/>
    </source>
</evidence>
<organism evidence="1 2">
    <name type="scientific">Streptomyces lycii</name>
    <dbReference type="NCBI Taxonomy" id="2654337"/>
    <lineage>
        <taxon>Bacteria</taxon>
        <taxon>Bacillati</taxon>
        <taxon>Actinomycetota</taxon>
        <taxon>Actinomycetes</taxon>
        <taxon>Kitasatosporales</taxon>
        <taxon>Streptomycetaceae</taxon>
        <taxon>Streptomyces</taxon>
    </lineage>
</organism>
<name>A0ABQ7FHG5_9ACTN</name>
<sequence>MPALNIDFSDEELSELREAARERGVTLKALVREAVTDDLAQRRAMAEATQIFRSFVVDNADAFDEAFPDDAPAAHGNRRGAA</sequence>
<keyword evidence="2" id="KW-1185">Reference proteome</keyword>
<comment type="caution">
    <text evidence="1">The sequence shown here is derived from an EMBL/GenBank/DDBJ whole genome shotgun (WGS) entry which is preliminary data.</text>
</comment>
<dbReference type="RefSeq" id="WP_098750585.1">
    <property type="nucleotide sequence ID" value="NZ_WHPN01000272.1"/>
</dbReference>
<dbReference type="Proteomes" id="UP000621266">
    <property type="component" value="Unassembled WGS sequence"/>
</dbReference>
<gene>
    <name evidence="1" type="ORF">GCU69_14080</name>
</gene>
<evidence type="ECO:0000313" key="2">
    <source>
        <dbReference type="Proteomes" id="UP000621266"/>
    </source>
</evidence>